<dbReference type="PROSITE" id="PS51184">
    <property type="entry name" value="JMJC"/>
    <property type="match status" value="1"/>
</dbReference>
<name>A0A8I1SXC6_THIA3</name>
<feature type="domain" description="JmjC" evidence="1">
    <location>
        <begin position="113"/>
        <end position="269"/>
    </location>
</feature>
<proteinExistence type="predicted"/>
<sequence>MLGEFVSAEQYARLLQRGQQDSEGWLQFDPAQMQSHYNRHPFLLQHRLNQHPMFDIEPLFDLARRHPANKVSFRRGDIAPDADFEASFVRTDTELTLDHLLTHFEPLHGYICISNPEQDAIYRPQIESLLAEITAHTHPLDPHITWYSTYVFISAQGAVTPYHMDREMNFLLQIRGEKTADLWSQTDPLIMSPAQKDRLLAYEGTRPPYKPEFEQRALHFSLRPGLGLHHPFIAPHRVWTHSNLSVSLAFTFRTRQSDRHTAAHQFNARLRRIGLQNPKPVGESAWVDGAKAGSLHALQRLRHPLQHAEH</sequence>
<dbReference type="SUPFAM" id="SSF51197">
    <property type="entry name" value="Clavaminate synthase-like"/>
    <property type="match status" value="1"/>
</dbReference>
<evidence type="ECO:0000259" key="1">
    <source>
        <dbReference type="PROSITE" id="PS51184"/>
    </source>
</evidence>
<dbReference type="Gene3D" id="2.60.120.650">
    <property type="entry name" value="Cupin"/>
    <property type="match status" value="1"/>
</dbReference>
<evidence type="ECO:0000313" key="2">
    <source>
        <dbReference type="EMBL" id="MBN8744474.1"/>
    </source>
</evidence>
<reference evidence="2" key="1">
    <citation type="submission" date="2021-02" db="EMBL/GenBank/DDBJ databases">
        <title>Thiocyanate and organic carbon inputs drive convergent selection for specific autotrophic Afipia and Thiobacillus strains within complex microbiomes.</title>
        <authorList>
            <person name="Huddy R.J."/>
            <person name="Sachdeva R."/>
            <person name="Kadzinga F."/>
            <person name="Kantor R.S."/>
            <person name="Harrison S.T.L."/>
            <person name="Banfield J.F."/>
        </authorList>
    </citation>
    <scope>NUCLEOTIDE SEQUENCE</scope>
    <source>
        <strain evidence="2">SCN18_13_7_16_R3_B_64_19</strain>
    </source>
</reference>
<organism evidence="2 3">
    <name type="scientific">Thiomonas arsenitoxydans (strain DSM 22701 / CIP 110005 / 3As)</name>
    <dbReference type="NCBI Taxonomy" id="426114"/>
    <lineage>
        <taxon>Bacteria</taxon>
        <taxon>Pseudomonadati</taxon>
        <taxon>Pseudomonadota</taxon>
        <taxon>Betaproteobacteria</taxon>
        <taxon>Burkholderiales</taxon>
        <taxon>Thiomonas</taxon>
    </lineage>
</organism>
<protein>
    <submittedName>
        <fullName evidence="2">Transcription factor jumonji JmjC domain-containing protein</fullName>
    </submittedName>
</protein>
<accession>A0A8I1SXC6</accession>
<dbReference type="Proteomes" id="UP000664800">
    <property type="component" value="Unassembled WGS sequence"/>
</dbReference>
<comment type="caution">
    <text evidence="2">The sequence shown here is derived from an EMBL/GenBank/DDBJ whole genome shotgun (WGS) entry which is preliminary data.</text>
</comment>
<dbReference type="AlphaFoldDB" id="A0A8I1SXC6"/>
<dbReference type="InterPro" id="IPR003347">
    <property type="entry name" value="JmjC_dom"/>
</dbReference>
<dbReference type="RefSeq" id="WP_276730306.1">
    <property type="nucleotide sequence ID" value="NZ_JAFKMR010000018.1"/>
</dbReference>
<dbReference type="EMBL" id="JAFKMR010000018">
    <property type="protein sequence ID" value="MBN8744474.1"/>
    <property type="molecule type" value="Genomic_DNA"/>
</dbReference>
<gene>
    <name evidence="2" type="ORF">J0I24_09225</name>
</gene>
<evidence type="ECO:0000313" key="3">
    <source>
        <dbReference type="Proteomes" id="UP000664800"/>
    </source>
</evidence>